<dbReference type="Gene3D" id="3.40.50.1110">
    <property type="entry name" value="SGNH hydrolase"/>
    <property type="match status" value="1"/>
</dbReference>
<proteinExistence type="predicted"/>
<protein>
    <submittedName>
        <fullName evidence="2">EpsX protein</fullName>
    </submittedName>
</protein>
<evidence type="ECO:0000313" key="3">
    <source>
        <dbReference type="Proteomes" id="UP000256519"/>
    </source>
</evidence>
<dbReference type="InterPro" id="IPR036514">
    <property type="entry name" value="SGNH_hydro_sf"/>
</dbReference>
<reference evidence="2 3" key="1">
    <citation type="journal article" date="2018" name="Appl. Environ. Microbiol.">
        <title>Antimicrobial susceptibility testing and tentative epidemiological cut-off values of five Bacillus species relevant for use as animal feed additives or for plant protection.</title>
        <authorList>
            <person name="Agerso Y."/>
            <person name="Stuer-Lauridsen B."/>
            <person name="Bjerre K."/>
            <person name="Jensen M.G."/>
            <person name="Johansen E."/>
            <person name="Bennedsen M."/>
            <person name="Brockmann E."/>
            <person name="Nielsen B."/>
        </authorList>
    </citation>
    <scope>NUCLEOTIDE SEQUENCE [LARGE SCALE GENOMIC DNA]</scope>
    <source>
        <strain evidence="2 3">CHCC20162</strain>
    </source>
</reference>
<dbReference type="AlphaFoldDB" id="A0A2B9SUN9"/>
<keyword evidence="1" id="KW-1133">Transmembrane helix</keyword>
<feature type="transmembrane region" description="Helical" evidence="1">
    <location>
        <begin position="6"/>
        <end position="24"/>
    </location>
</feature>
<dbReference type="SUPFAM" id="SSF52266">
    <property type="entry name" value="SGNH hydrolase"/>
    <property type="match status" value="1"/>
</dbReference>
<dbReference type="RefSeq" id="WP_098792456.1">
    <property type="nucleotide sequence ID" value="NZ_CP187630.1"/>
</dbReference>
<keyword evidence="1" id="KW-0812">Transmembrane</keyword>
<organism evidence="2 3">
    <name type="scientific">Priestia megaterium</name>
    <name type="common">Bacillus megaterium</name>
    <dbReference type="NCBI Taxonomy" id="1404"/>
    <lineage>
        <taxon>Bacteria</taxon>
        <taxon>Bacillati</taxon>
        <taxon>Bacillota</taxon>
        <taxon>Bacilli</taxon>
        <taxon>Bacillales</taxon>
        <taxon>Bacillaceae</taxon>
        <taxon>Priestia</taxon>
    </lineage>
</organism>
<gene>
    <name evidence="2" type="ORF">C3744_12280</name>
</gene>
<dbReference type="EMBL" id="PQWM01000009">
    <property type="protein sequence ID" value="RDZ14668.1"/>
    <property type="molecule type" value="Genomic_DNA"/>
</dbReference>
<evidence type="ECO:0000313" key="2">
    <source>
        <dbReference type="EMBL" id="RDZ14668.1"/>
    </source>
</evidence>
<name>A0A2B9SUN9_PRIMG</name>
<dbReference type="Proteomes" id="UP000256519">
    <property type="component" value="Unassembled WGS sequence"/>
</dbReference>
<evidence type="ECO:0000256" key="1">
    <source>
        <dbReference type="SAM" id="Phobius"/>
    </source>
</evidence>
<sequence>MKVMVNIIAIIVLIGTIIGGKLYWNKQTSAGMSKLVETAVASNEMSSKTKNRSWEEYTKNLPKSVVAKLKEAEKSGKPMNLLIVGSQATSTDSTGWPAMLKETLKNTYGSLINVKVLEYKDTTTLDFVRNKEYEDIIKEKPDVLLFEPFLLNDNGIVGITNTLDNLNVIMSHLTNSNSNLVTILQPSQPIYNASNYPKEADALKDFAEEKGYEYLNHWSAWPDYRSDKILDYLVQKQHIPAKKGNKAWASYLKEYFTAS</sequence>
<keyword evidence="1" id="KW-0472">Membrane</keyword>
<comment type="caution">
    <text evidence="2">The sequence shown here is derived from an EMBL/GenBank/DDBJ whole genome shotgun (WGS) entry which is preliminary data.</text>
</comment>
<accession>A0A2B9SUN9</accession>